<accession>A0A238H5R2</accession>
<dbReference type="GO" id="GO:0050660">
    <property type="term" value="F:flavin adenine dinucleotide binding"/>
    <property type="evidence" value="ECO:0007669"/>
    <property type="project" value="InterPro"/>
</dbReference>
<dbReference type="Proteomes" id="UP000198460">
    <property type="component" value="Unassembled WGS sequence"/>
</dbReference>
<dbReference type="EMBL" id="FXAN01000057">
    <property type="protein sequence ID" value="SMG00560.1"/>
    <property type="molecule type" value="Genomic_DNA"/>
</dbReference>
<name>A0A238H5R2_9BURK</name>
<evidence type="ECO:0000256" key="1">
    <source>
        <dbReference type="ARBA" id="ARBA00001974"/>
    </source>
</evidence>
<evidence type="ECO:0000256" key="4">
    <source>
        <dbReference type="ARBA" id="ARBA00022827"/>
    </source>
</evidence>
<evidence type="ECO:0000256" key="7">
    <source>
        <dbReference type="RuleBase" id="RU003968"/>
    </source>
</evidence>
<dbReference type="InterPro" id="IPR036188">
    <property type="entry name" value="FAD/NAD-bd_sf"/>
</dbReference>
<feature type="domain" description="Glucose-methanol-choline oxidoreductase N-terminal" evidence="9">
    <location>
        <begin position="88"/>
        <end position="111"/>
    </location>
</feature>
<evidence type="ECO:0000256" key="8">
    <source>
        <dbReference type="SAM" id="MobiDB-lite"/>
    </source>
</evidence>
<reference evidence="11 12" key="1">
    <citation type="submission" date="2017-04" db="EMBL/GenBank/DDBJ databases">
        <authorList>
            <person name="Afonso C.L."/>
            <person name="Miller P.J."/>
            <person name="Scott M.A."/>
            <person name="Spackman E."/>
            <person name="Goraichik I."/>
            <person name="Dimitrov K.M."/>
            <person name="Suarez D.L."/>
            <person name="Swayne D.E."/>
        </authorList>
    </citation>
    <scope>NUCLEOTIDE SEQUENCE [LARGE SCALE GENOMIC DNA]</scope>
    <source>
        <strain evidence="11">LMG 28154</strain>
    </source>
</reference>
<evidence type="ECO:0000256" key="6">
    <source>
        <dbReference type="PIRSR" id="PIRSR000137-2"/>
    </source>
</evidence>
<comment type="cofactor">
    <cofactor evidence="1 6">
        <name>FAD</name>
        <dbReference type="ChEBI" id="CHEBI:57692"/>
    </cofactor>
</comment>
<dbReference type="EC" id="1.1.99.1" evidence="11"/>
<feature type="domain" description="Glucose-methanol-choline oxidoreductase N-terminal" evidence="10">
    <location>
        <begin position="261"/>
        <end position="275"/>
    </location>
</feature>
<organism evidence="11 12">
    <name type="scientific">Burkholderia singularis</name>
    <dbReference type="NCBI Taxonomy" id="1503053"/>
    <lineage>
        <taxon>Bacteria</taxon>
        <taxon>Pseudomonadati</taxon>
        <taxon>Pseudomonadota</taxon>
        <taxon>Betaproteobacteria</taxon>
        <taxon>Burkholderiales</taxon>
        <taxon>Burkholderiaceae</taxon>
        <taxon>Burkholderia</taxon>
        <taxon>pseudomallei group</taxon>
    </lineage>
</organism>
<dbReference type="Gene3D" id="3.30.560.10">
    <property type="entry name" value="Glucose Oxidase, domain 3"/>
    <property type="match status" value="1"/>
</dbReference>
<comment type="similarity">
    <text evidence="2 7">Belongs to the GMC oxidoreductase family.</text>
</comment>
<dbReference type="SUPFAM" id="SSF54373">
    <property type="entry name" value="FAD-linked reductases, C-terminal domain"/>
    <property type="match status" value="1"/>
</dbReference>
<dbReference type="AlphaFoldDB" id="A0A238H5R2"/>
<dbReference type="PROSITE" id="PS51257">
    <property type="entry name" value="PROKAR_LIPOPROTEIN"/>
    <property type="match status" value="1"/>
</dbReference>
<evidence type="ECO:0000259" key="9">
    <source>
        <dbReference type="PROSITE" id="PS00623"/>
    </source>
</evidence>
<evidence type="ECO:0000256" key="2">
    <source>
        <dbReference type="ARBA" id="ARBA00010790"/>
    </source>
</evidence>
<gene>
    <name evidence="11" type="ORF">BSIN_3691</name>
</gene>
<dbReference type="PANTHER" id="PTHR11552:SF147">
    <property type="entry name" value="CHOLINE DEHYDROGENASE, MITOCHONDRIAL"/>
    <property type="match status" value="1"/>
</dbReference>
<keyword evidence="5" id="KW-0520">NAD</keyword>
<dbReference type="Pfam" id="PF00732">
    <property type="entry name" value="GMC_oxred_N"/>
    <property type="match status" value="1"/>
</dbReference>
<dbReference type="PROSITE" id="PS00623">
    <property type="entry name" value="GMC_OXRED_1"/>
    <property type="match status" value="1"/>
</dbReference>
<dbReference type="PIRSF" id="PIRSF000137">
    <property type="entry name" value="Alcohol_oxidase"/>
    <property type="match status" value="1"/>
</dbReference>
<dbReference type="PANTHER" id="PTHR11552">
    <property type="entry name" value="GLUCOSE-METHANOL-CHOLINE GMC OXIDOREDUCTASE"/>
    <property type="match status" value="1"/>
</dbReference>
<sequence>MSEENRNGQAAEFDYIVIGGGSAGCVVTHRLVHAGHRVLLLEAGPPDNSFFVQTPATFVRVIGTKRTWIYETEPQQHAAGRRMYVPQGRTLGGGSSVNAMVYIRGTPADYDAWRDAGCDGWGWDDVLPFFRRAERNQRLAGPLHGVDGPLHVSDTRFRHPLSLAFVKGAQEFGLPYNDDFNGASQAGVGFYQTTTFDGRRGSTAATYLAAVKHNPCLTIETNAFVTQIVFDNGAAVGVRYVARDGEKRLARARAEIVLSAGALASPKLLMLSGIGPASQLRQHGIALVHDAPQVGLNFQDHLELSLYGRTREPVSLAGQDRGLNAVRHGLQYTLFHTGLLTSNVVESGGFADTAGCGRPDVQFHVLPVLVGDVGREPLAGHGISINPCFLRPKSRGTVRLRSADPHAPILFDGNFLSHPDDYSTLVRGFEMAREILRMPSMTKVIAGEMLPSDGGRFDLDAYVRSHAKTVYHPSGTCRMGGDSESVVDPQLRVRGVRGLRICDASVMPTLVSGNTNAPTIMIAERCAQFMLSPADAMASASAGRSASLPPSEAHSAPIANQPADSLLRALSRAPSHGLSRTVRPDDAQPI</sequence>
<evidence type="ECO:0000313" key="11">
    <source>
        <dbReference type="EMBL" id="SMG00560.1"/>
    </source>
</evidence>
<evidence type="ECO:0000259" key="10">
    <source>
        <dbReference type="PROSITE" id="PS00624"/>
    </source>
</evidence>
<keyword evidence="4 6" id="KW-0274">FAD</keyword>
<dbReference type="Pfam" id="PF05199">
    <property type="entry name" value="GMC_oxred_C"/>
    <property type="match status" value="1"/>
</dbReference>
<feature type="region of interest" description="Disordered" evidence="8">
    <location>
        <begin position="542"/>
        <end position="590"/>
    </location>
</feature>
<keyword evidence="11" id="KW-0560">Oxidoreductase</keyword>
<dbReference type="InterPro" id="IPR000172">
    <property type="entry name" value="GMC_OxRdtase_N"/>
</dbReference>
<protein>
    <submittedName>
        <fullName evidence="11">Choline dehydrogenase</fullName>
        <ecNumber evidence="11">1.1.99.1</ecNumber>
    </submittedName>
</protein>
<evidence type="ECO:0000256" key="3">
    <source>
        <dbReference type="ARBA" id="ARBA00022630"/>
    </source>
</evidence>
<keyword evidence="3 7" id="KW-0285">Flavoprotein</keyword>
<dbReference type="SUPFAM" id="SSF51905">
    <property type="entry name" value="FAD/NAD(P)-binding domain"/>
    <property type="match status" value="1"/>
</dbReference>
<evidence type="ECO:0000256" key="5">
    <source>
        <dbReference type="ARBA" id="ARBA00023027"/>
    </source>
</evidence>
<feature type="compositionally biased region" description="Low complexity" evidence="8">
    <location>
        <begin position="542"/>
        <end position="551"/>
    </location>
</feature>
<evidence type="ECO:0000313" key="12">
    <source>
        <dbReference type="Proteomes" id="UP000198460"/>
    </source>
</evidence>
<dbReference type="InterPro" id="IPR007867">
    <property type="entry name" value="GMC_OxRtase_C"/>
</dbReference>
<dbReference type="InterPro" id="IPR012132">
    <property type="entry name" value="GMC_OxRdtase"/>
</dbReference>
<dbReference type="PROSITE" id="PS00624">
    <property type="entry name" value="GMC_OXRED_2"/>
    <property type="match status" value="1"/>
</dbReference>
<proteinExistence type="inferred from homology"/>
<dbReference type="Gene3D" id="3.50.50.60">
    <property type="entry name" value="FAD/NAD(P)-binding domain"/>
    <property type="match status" value="1"/>
</dbReference>
<feature type="binding site" evidence="6">
    <location>
        <position position="225"/>
    </location>
    <ligand>
        <name>FAD</name>
        <dbReference type="ChEBI" id="CHEBI:57692"/>
    </ligand>
</feature>
<dbReference type="GO" id="GO:0008812">
    <property type="term" value="F:choline dehydrogenase activity"/>
    <property type="evidence" value="ECO:0007669"/>
    <property type="project" value="UniProtKB-EC"/>
</dbReference>
<feature type="binding site" evidence="6">
    <location>
        <begin position="98"/>
        <end position="101"/>
    </location>
    <ligand>
        <name>FAD</name>
        <dbReference type="ChEBI" id="CHEBI:57692"/>
    </ligand>
</feature>